<dbReference type="InterPro" id="IPR003080">
    <property type="entry name" value="GST_alpha"/>
</dbReference>
<dbReference type="FunFam" id="1.20.1050.10:FF:000005">
    <property type="entry name" value="Glutathione S-transferase A1"/>
    <property type="match status" value="1"/>
</dbReference>
<organism evidence="6 7">
    <name type="scientific">Monodelphis domestica</name>
    <name type="common">Gray short-tailed opossum</name>
    <dbReference type="NCBI Taxonomy" id="13616"/>
    <lineage>
        <taxon>Eukaryota</taxon>
        <taxon>Metazoa</taxon>
        <taxon>Chordata</taxon>
        <taxon>Craniata</taxon>
        <taxon>Vertebrata</taxon>
        <taxon>Euteleostomi</taxon>
        <taxon>Mammalia</taxon>
        <taxon>Metatheria</taxon>
        <taxon>Didelphimorphia</taxon>
        <taxon>Didelphidae</taxon>
        <taxon>Monodelphis</taxon>
    </lineage>
</organism>
<dbReference type="PROSITE" id="PS50405">
    <property type="entry name" value="GST_CTER"/>
    <property type="match status" value="1"/>
</dbReference>
<dbReference type="InterPro" id="IPR010987">
    <property type="entry name" value="Glutathione-S-Trfase_C-like"/>
</dbReference>
<dbReference type="ExpressionAtlas" id="F6YZG1">
    <property type="expression patterns" value="baseline"/>
</dbReference>
<reference evidence="6 7" key="1">
    <citation type="journal article" date="2007" name="Nature">
        <title>Genome of the marsupial Monodelphis domestica reveals innovation in non-coding sequences.</title>
        <authorList>
            <person name="Mikkelsen T.S."/>
            <person name="Wakefield M.J."/>
            <person name="Aken B."/>
            <person name="Amemiya C.T."/>
            <person name="Chang J.L."/>
            <person name="Duke S."/>
            <person name="Garber M."/>
            <person name="Gentles A.J."/>
            <person name="Goodstadt L."/>
            <person name="Heger A."/>
            <person name="Jurka J."/>
            <person name="Kamal M."/>
            <person name="Mauceli E."/>
            <person name="Searle S.M."/>
            <person name="Sharpe T."/>
            <person name="Baker M.L."/>
            <person name="Batzer M.A."/>
            <person name="Benos P.V."/>
            <person name="Belov K."/>
            <person name="Clamp M."/>
            <person name="Cook A."/>
            <person name="Cuff J."/>
            <person name="Das R."/>
            <person name="Davidow L."/>
            <person name="Deakin J.E."/>
            <person name="Fazzari M.J."/>
            <person name="Glass J.L."/>
            <person name="Grabherr M."/>
            <person name="Greally J.M."/>
            <person name="Gu W."/>
            <person name="Hore T.A."/>
            <person name="Huttley G.A."/>
            <person name="Kleber M."/>
            <person name="Jirtle R.L."/>
            <person name="Koina E."/>
            <person name="Lee J.T."/>
            <person name="Mahony S."/>
            <person name="Marra M.A."/>
            <person name="Miller R.D."/>
            <person name="Nicholls R.D."/>
            <person name="Oda M."/>
            <person name="Papenfuss A.T."/>
            <person name="Parra Z.E."/>
            <person name="Pollock D.D."/>
            <person name="Ray D.A."/>
            <person name="Schein J.E."/>
            <person name="Speed T.P."/>
            <person name="Thompson K."/>
            <person name="VandeBerg J.L."/>
            <person name="Wade C.M."/>
            <person name="Walker J.A."/>
            <person name="Waters P.D."/>
            <person name="Webber C."/>
            <person name="Weidman J.R."/>
            <person name="Xie X."/>
            <person name="Zody M.C."/>
            <person name="Baldwin J."/>
            <person name="Abdouelleil A."/>
            <person name="Abdulkadir J."/>
            <person name="Abebe A."/>
            <person name="Abera B."/>
            <person name="Abreu J."/>
            <person name="Acer S.C."/>
            <person name="Aftuck L."/>
            <person name="Alexander A."/>
            <person name="An P."/>
            <person name="Anderson E."/>
            <person name="Anderson S."/>
            <person name="Arachi H."/>
            <person name="Azer M."/>
            <person name="Bachantsang P."/>
            <person name="Barry A."/>
            <person name="Bayul T."/>
            <person name="Berlin A."/>
            <person name="Bessette D."/>
            <person name="Bloom T."/>
            <person name="Bloom T."/>
            <person name="Boguslavskiy L."/>
            <person name="Bonnet C."/>
            <person name="Boukhgalter B."/>
            <person name="Bourzgui I."/>
            <person name="Brown A."/>
            <person name="Cahill P."/>
            <person name="Channer S."/>
            <person name="Cheshatsang Y."/>
            <person name="Chuda L."/>
            <person name="Citroen M."/>
            <person name="Collymore A."/>
            <person name="Cooke P."/>
            <person name="Costello M."/>
            <person name="D'Aco K."/>
            <person name="Daza R."/>
            <person name="De Haan G."/>
            <person name="DeGray S."/>
            <person name="DeMaso C."/>
            <person name="Dhargay N."/>
            <person name="Dooley K."/>
            <person name="Dooley E."/>
            <person name="Doricent M."/>
            <person name="Dorje P."/>
            <person name="Dorjee K."/>
            <person name="Dupes A."/>
            <person name="Elong R."/>
            <person name="Falk J."/>
            <person name="Farina A."/>
            <person name="Faro S."/>
            <person name="Ferguson D."/>
            <person name="Fisher S."/>
            <person name="Foley C.D."/>
            <person name="Franke A."/>
            <person name="Friedrich D."/>
            <person name="Gadbois L."/>
            <person name="Gearin G."/>
            <person name="Gearin C.R."/>
            <person name="Giannoukos G."/>
            <person name="Goode T."/>
            <person name="Graham J."/>
            <person name="Grandbois E."/>
            <person name="Grewal S."/>
            <person name="Gyaltsen K."/>
            <person name="Hafez N."/>
            <person name="Hagos B."/>
            <person name="Hall J."/>
            <person name="Henson C."/>
            <person name="Hollinger A."/>
            <person name="Honan T."/>
            <person name="Huard M.D."/>
            <person name="Hughes L."/>
            <person name="Hurhula B."/>
            <person name="Husby M.E."/>
            <person name="Kamat A."/>
            <person name="Kanga B."/>
            <person name="Kashin S."/>
            <person name="Khazanovich D."/>
            <person name="Kisner P."/>
            <person name="Lance K."/>
            <person name="Lara M."/>
            <person name="Lee W."/>
            <person name="Lennon N."/>
            <person name="Letendre F."/>
            <person name="LeVine R."/>
            <person name="Lipovsky A."/>
            <person name="Liu X."/>
            <person name="Liu J."/>
            <person name="Liu S."/>
            <person name="Lokyitsang T."/>
            <person name="Lokyitsang Y."/>
            <person name="Lubonja R."/>
            <person name="Lui A."/>
            <person name="MacDonald P."/>
            <person name="Magnisalis V."/>
            <person name="Maru K."/>
            <person name="Matthews C."/>
            <person name="McCusker W."/>
            <person name="McDonough S."/>
            <person name="Mehta T."/>
            <person name="Meldrim J."/>
            <person name="Meneus L."/>
            <person name="Mihai O."/>
            <person name="Mihalev A."/>
            <person name="Mihova T."/>
            <person name="Mittelman R."/>
            <person name="Mlenga V."/>
            <person name="Montmayeur A."/>
            <person name="Mulrain L."/>
            <person name="Navidi A."/>
            <person name="Naylor J."/>
            <person name="Negash T."/>
            <person name="Nguyen T."/>
            <person name="Nguyen N."/>
            <person name="Nicol R."/>
            <person name="Norbu C."/>
            <person name="Norbu N."/>
            <person name="Novod N."/>
            <person name="O'Neill B."/>
            <person name="Osman S."/>
            <person name="Markiewicz E."/>
            <person name="Oyono O.L."/>
            <person name="Patti C."/>
            <person name="Phunkhang P."/>
            <person name="Pierre F."/>
            <person name="Priest M."/>
            <person name="Raghuraman S."/>
            <person name="Rege F."/>
            <person name="Reyes R."/>
            <person name="Rise C."/>
            <person name="Rogov P."/>
            <person name="Ross K."/>
            <person name="Ryan E."/>
            <person name="Settipalli S."/>
            <person name="Shea T."/>
            <person name="Sherpa N."/>
            <person name="Shi L."/>
            <person name="Shih D."/>
            <person name="Sparrow T."/>
            <person name="Spaulding J."/>
            <person name="Stalker J."/>
            <person name="Stange-Thomann N."/>
            <person name="Stavropoulos S."/>
            <person name="Stone C."/>
            <person name="Strader C."/>
            <person name="Tesfaye S."/>
            <person name="Thomson T."/>
            <person name="Thoulutsang Y."/>
            <person name="Thoulutsang D."/>
            <person name="Topham K."/>
            <person name="Topping I."/>
            <person name="Tsamla T."/>
            <person name="Vassiliev H."/>
            <person name="Vo A."/>
            <person name="Wangchuk T."/>
            <person name="Wangdi T."/>
            <person name="Weiand M."/>
            <person name="Wilkinson J."/>
            <person name="Wilson A."/>
            <person name="Yadav S."/>
            <person name="Young G."/>
            <person name="Yu Q."/>
            <person name="Zembek L."/>
            <person name="Zhong D."/>
            <person name="Zimmer A."/>
            <person name="Zwirko Z."/>
            <person name="Jaffe D.B."/>
            <person name="Alvarez P."/>
            <person name="Brockman W."/>
            <person name="Butler J."/>
            <person name="Chin C."/>
            <person name="Gnerre S."/>
            <person name="MacCallum I."/>
            <person name="Graves J.A."/>
            <person name="Ponting C.P."/>
            <person name="Breen M."/>
            <person name="Samollow P.B."/>
            <person name="Lander E.S."/>
            <person name="Lindblad-Toh K."/>
        </authorList>
    </citation>
    <scope>NUCLEOTIDE SEQUENCE [LARGE SCALE GENOMIC DNA]</scope>
</reference>
<dbReference type="GO" id="GO:0004364">
    <property type="term" value="F:glutathione transferase activity"/>
    <property type="evidence" value="ECO:0007669"/>
    <property type="project" value="UniProtKB-EC"/>
</dbReference>
<evidence type="ECO:0000259" key="5">
    <source>
        <dbReference type="PROSITE" id="PS50405"/>
    </source>
</evidence>
<dbReference type="eggNOG" id="KOG1695">
    <property type="taxonomic scope" value="Eukaryota"/>
</dbReference>
<dbReference type="EC" id="2.5.1.18" evidence="2"/>
<keyword evidence="3" id="KW-0808">Transferase</keyword>
<dbReference type="InterPro" id="IPR036249">
    <property type="entry name" value="Thioredoxin-like_sf"/>
</dbReference>
<evidence type="ECO:0000259" key="4">
    <source>
        <dbReference type="PROSITE" id="PS50404"/>
    </source>
</evidence>
<dbReference type="Proteomes" id="UP000002280">
    <property type="component" value="Chromosome 2"/>
</dbReference>
<dbReference type="Gene3D" id="3.40.30.10">
    <property type="entry name" value="Glutaredoxin"/>
    <property type="match status" value="1"/>
</dbReference>
<dbReference type="OrthoDB" id="414243at2759"/>
<reference evidence="6" key="3">
    <citation type="submission" date="2025-09" db="UniProtKB">
        <authorList>
            <consortium name="Ensembl"/>
        </authorList>
    </citation>
    <scope>IDENTIFICATION</scope>
</reference>
<dbReference type="Pfam" id="PF02798">
    <property type="entry name" value="GST_N"/>
    <property type="match status" value="1"/>
</dbReference>
<evidence type="ECO:0000256" key="3">
    <source>
        <dbReference type="ARBA" id="ARBA00022679"/>
    </source>
</evidence>
<keyword evidence="7" id="KW-1185">Reference proteome</keyword>
<dbReference type="Pfam" id="PF14497">
    <property type="entry name" value="GST_C_3"/>
    <property type="match status" value="1"/>
</dbReference>
<reference evidence="6" key="2">
    <citation type="submission" date="2025-08" db="UniProtKB">
        <authorList>
            <consortium name="Ensembl"/>
        </authorList>
    </citation>
    <scope>IDENTIFICATION</scope>
</reference>
<evidence type="ECO:0000313" key="7">
    <source>
        <dbReference type="Proteomes" id="UP000002280"/>
    </source>
</evidence>
<evidence type="ECO:0000256" key="1">
    <source>
        <dbReference type="ARBA" id="ARBA00011055"/>
    </source>
</evidence>
<feature type="domain" description="GST N-terminal" evidence="4">
    <location>
        <begin position="3"/>
        <end position="83"/>
    </location>
</feature>
<dbReference type="InterPro" id="IPR004045">
    <property type="entry name" value="Glutathione_S-Trfase_N"/>
</dbReference>
<name>F6YZG1_MONDO</name>
<dbReference type="KEGG" id="mdo:100017013"/>
<feature type="domain" description="GST C-terminal" evidence="5">
    <location>
        <begin position="85"/>
        <end position="209"/>
    </location>
</feature>
<evidence type="ECO:0000256" key="2">
    <source>
        <dbReference type="ARBA" id="ARBA00012452"/>
    </source>
</evidence>
<accession>F6YZG1</accession>
<dbReference type="PANTHER" id="PTHR11571:SF99">
    <property type="entry name" value="GLUTATHIONE TRANSFERASE"/>
    <property type="match status" value="1"/>
</dbReference>
<dbReference type="SUPFAM" id="SSF47616">
    <property type="entry name" value="GST C-terminal domain-like"/>
    <property type="match status" value="1"/>
</dbReference>
<gene>
    <name evidence="6" type="primary">LOC100017050</name>
</gene>
<dbReference type="OMA" id="AYSAWEY"/>
<dbReference type="SFLD" id="SFLDS00019">
    <property type="entry name" value="Glutathione_Transferase_(cytos"/>
    <property type="match status" value="1"/>
</dbReference>
<comment type="similarity">
    <text evidence="1">Belongs to the GST superfamily. Alpha family.</text>
</comment>
<proteinExistence type="inferred from homology"/>
<dbReference type="Bgee" id="ENSMODG00000018815">
    <property type="expression patterns" value="Expressed in liver and 20 other cell types or tissues"/>
</dbReference>
<dbReference type="PROSITE" id="PS50404">
    <property type="entry name" value="GST_NTER"/>
    <property type="match status" value="1"/>
</dbReference>
<dbReference type="SFLD" id="SFLDG01205">
    <property type="entry name" value="AMPS.1"/>
    <property type="match status" value="1"/>
</dbReference>
<evidence type="ECO:0000313" key="6">
    <source>
        <dbReference type="Ensembl" id="ENSMODP00000023462.4"/>
    </source>
</evidence>
<dbReference type="SFLD" id="SFLDG00363">
    <property type="entry name" value="AMPS_(cytGST):_Alpha-__Mu-__Pi"/>
    <property type="match status" value="1"/>
</dbReference>
<dbReference type="CDD" id="cd03208">
    <property type="entry name" value="GST_C_Alpha"/>
    <property type="match status" value="1"/>
</dbReference>
<dbReference type="GeneTree" id="ENSGT00940000166012"/>
<dbReference type="InterPro" id="IPR050213">
    <property type="entry name" value="GST_superfamily"/>
</dbReference>
<dbReference type="InterPro" id="IPR040079">
    <property type="entry name" value="Glutathione_S-Trfase"/>
</dbReference>
<dbReference type="PANTHER" id="PTHR11571">
    <property type="entry name" value="GLUTATHIONE S-TRANSFERASE"/>
    <property type="match status" value="1"/>
</dbReference>
<sequence length="231" mass="26861">MSGKPILHYFNGRGRMESVRWLLAAAGVEFEEKLLKSAEDFDNLIKSGNLMYQQVPMVEIDGLNLVQTRAILKYIAAKYNLYGKDLKEKALIDMYVEGMRDLNEMIMHYPLCYPGEEEKNLNFILERATERFFPVYEKALKSHGKNYLVGNQMSWADIQLFEAILMVEELKSDILSAFPKLQEFKARMSKLPSIQKFLKPGSQRKEMDPMGLEEVKKIFKVDEDLFLKHMS</sequence>
<dbReference type="HOGENOM" id="CLU_039475_4_0_1"/>
<dbReference type="Ensembl" id="ENSMODT00000023878.4">
    <property type="protein sequence ID" value="ENSMODP00000023462.4"/>
    <property type="gene ID" value="ENSMODG00000018815.3"/>
</dbReference>
<dbReference type="SUPFAM" id="SSF52833">
    <property type="entry name" value="Thioredoxin-like"/>
    <property type="match status" value="1"/>
</dbReference>
<dbReference type="Gene3D" id="1.20.1050.10">
    <property type="match status" value="1"/>
</dbReference>
<dbReference type="InterPro" id="IPR004046">
    <property type="entry name" value="GST_C"/>
</dbReference>
<protein>
    <recommendedName>
        <fullName evidence="2">glutathione transferase</fullName>
        <ecNumber evidence="2">2.5.1.18</ecNumber>
    </recommendedName>
</protein>
<dbReference type="PRINTS" id="PR01266">
    <property type="entry name" value="GSTRNSFRASEA"/>
</dbReference>
<dbReference type="AlphaFoldDB" id="F6YZG1"/>
<dbReference type="InterPro" id="IPR036282">
    <property type="entry name" value="Glutathione-S-Trfase_C_sf"/>
</dbReference>